<dbReference type="InterPro" id="IPR016193">
    <property type="entry name" value="Cytidine_deaminase-like"/>
</dbReference>
<dbReference type="UniPathway" id="UPA00275">
    <property type="reaction ID" value="UER00401"/>
</dbReference>
<dbReference type="PANTHER" id="PTHR38011:SF7">
    <property type="entry name" value="2,5-DIAMINO-6-RIBOSYLAMINO-4(3H)-PYRIMIDINONE 5'-PHOSPHATE REDUCTASE"/>
    <property type="match status" value="1"/>
</dbReference>
<dbReference type="GO" id="GO:0009231">
    <property type="term" value="P:riboflavin biosynthetic process"/>
    <property type="evidence" value="ECO:0007669"/>
    <property type="project" value="UniProtKB-UniPathway"/>
</dbReference>
<comment type="function">
    <text evidence="1">Converts 2,5-diamino-6-(ribosylamino)-4(3h)-pyrimidinone 5'-phosphate into 5-amino-6-(ribosylamino)-2,4(1h,3h)-pyrimidinedione 5'-phosphate.</text>
</comment>
<gene>
    <name evidence="12" type="ORF">SAMN05661093_10626</name>
</gene>
<keyword evidence="7" id="KW-0521">NADP</keyword>
<dbReference type="GO" id="GO:0008835">
    <property type="term" value="F:diaminohydroxyphosphoribosylaminopyrimidine deaminase activity"/>
    <property type="evidence" value="ECO:0007669"/>
    <property type="project" value="UniProtKB-EC"/>
</dbReference>
<comment type="catalytic activity">
    <reaction evidence="10">
        <text>2,5-diamino-6-hydroxy-4-(5-phosphoribosylamino)-pyrimidine + H2O + H(+) = 5-amino-6-(5-phospho-D-ribosylamino)uracil + NH4(+)</text>
        <dbReference type="Rhea" id="RHEA:21868"/>
        <dbReference type="ChEBI" id="CHEBI:15377"/>
        <dbReference type="ChEBI" id="CHEBI:15378"/>
        <dbReference type="ChEBI" id="CHEBI:28938"/>
        <dbReference type="ChEBI" id="CHEBI:58453"/>
        <dbReference type="ChEBI" id="CHEBI:58614"/>
        <dbReference type="EC" id="3.5.4.26"/>
    </reaction>
</comment>
<comment type="similarity">
    <text evidence="3">In the N-terminal section; belongs to the cytidine and deoxycytidylate deaminase family.</text>
</comment>
<reference evidence="12 13" key="1">
    <citation type="submission" date="2017-04" db="EMBL/GenBank/DDBJ databases">
        <authorList>
            <person name="Afonso C.L."/>
            <person name="Miller P.J."/>
            <person name="Scott M.A."/>
            <person name="Spackman E."/>
            <person name="Goraichik I."/>
            <person name="Dimitrov K.M."/>
            <person name="Suarez D.L."/>
            <person name="Swayne D.E."/>
        </authorList>
    </citation>
    <scope>NUCLEOTIDE SEQUENCE [LARGE SCALE GENOMIC DNA]</scope>
    <source>
        <strain evidence="12 13">DSM 43828</strain>
    </source>
</reference>
<dbReference type="InterPro" id="IPR024072">
    <property type="entry name" value="DHFR-like_dom_sf"/>
</dbReference>
<keyword evidence="13" id="KW-1185">Reference proteome</keyword>
<organism evidence="12 13">
    <name type="scientific">Kibdelosporangium aridum</name>
    <dbReference type="NCBI Taxonomy" id="2030"/>
    <lineage>
        <taxon>Bacteria</taxon>
        <taxon>Bacillati</taxon>
        <taxon>Actinomycetota</taxon>
        <taxon>Actinomycetes</taxon>
        <taxon>Pseudonocardiales</taxon>
        <taxon>Pseudonocardiaceae</taxon>
        <taxon>Kibdelosporangium</taxon>
    </lineage>
</organism>
<dbReference type="InterPro" id="IPR002125">
    <property type="entry name" value="CMP_dCMP_dom"/>
</dbReference>
<evidence type="ECO:0000256" key="10">
    <source>
        <dbReference type="ARBA" id="ARBA00049886"/>
    </source>
</evidence>
<dbReference type="EC" id="3.5.4.26" evidence="5"/>
<dbReference type="Proteomes" id="UP000192674">
    <property type="component" value="Unassembled WGS sequence"/>
</dbReference>
<evidence type="ECO:0000256" key="1">
    <source>
        <dbReference type="ARBA" id="ARBA00002151"/>
    </source>
</evidence>
<evidence type="ECO:0000256" key="8">
    <source>
        <dbReference type="ARBA" id="ARBA00023002"/>
    </source>
</evidence>
<evidence type="ECO:0000256" key="9">
    <source>
        <dbReference type="ARBA" id="ARBA00049861"/>
    </source>
</evidence>
<dbReference type="PANTHER" id="PTHR38011">
    <property type="entry name" value="DIHYDROFOLATE REDUCTASE FAMILY PROTEIN (AFU_ORTHOLOGUE AFUA_8G06820)"/>
    <property type="match status" value="1"/>
</dbReference>
<evidence type="ECO:0000256" key="3">
    <source>
        <dbReference type="ARBA" id="ARBA00005259"/>
    </source>
</evidence>
<evidence type="ECO:0000256" key="6">
    <source>
        <dbReference type="ARBA" id="ARBA00019930"/>
    </source>
</evidence>
<dbReference type="SUPFAM" id="SSF53597">
    <property type="entry name" value="Dihydrofolate reductase-like"/>
    <property type="match status" value="1"/>
</dbReference>
<dbReference type="EMBL" id="FWXV01000019">
    <property type="protein sequence ID" value="SMD27030.1"/>
    <property type="molecule type" value="Genomic_DNA"/>
</dbReference>
<name>A0A1W2FYL8_KIBAR</name>
<evidence type="ECO:0000256" key="2">
    <source>
        <dbReference type="ARBA" id="ARBA00004882"/>
    </source>
</evidence>
<evidence type="ECO:0000313" key="13">
    <source>
        <dbReference type="Proteomes" id="UP000192674"/>
    </source>
</evidence>
<evidence type="ECO:0000256" key="5">
    <source>
        <dbReference type="ARBA" id="ARBA00012766"/>
    </source>
</evidence>
<dbReference type="Gene3D" id="3.40.430.10">
    <property type="entry name" value="Dihydrofolate Reductase, subunit A"/>
    <property type="match status" value="2"/>
</dbReference>
<dbReference type="Gene3D" id="3.40.140.10">
    <property type="entry name" value="Cytidine Deaminase, domain 2"/>
    <property type="match status" value="1"/>
</dbReference>
<evidence type="ECO:0000313" key="12">
    <source>
        <dbReference type="EMBL" id="SMD27030.1"/>
    </source>
</evidence>
<accession>A0A1W2FYL8</accession>
<dbReference type="Pfam" id="PF01872">
    <property type="entry name" value="RibD_C"/>
    <property type="match status" value="1"/>
</dbReference>
<dbReference type="Pfam" id="PF00383">
    <property type="entry name" value="dCMP_cyt_deam_1"/>
    <property type="match status" value="1"/>
</dbReference>
<sequence length="341" mass="37579">MNRPYTILSAAMSVDGYIDDATDDRLILSGDEDWDRVDELRASVDAIMVGANTIRRDNPRLGVRSDERRAEREARGLPANPLRVTFTASGSLDKEAAFFRDDNFVVYGPPAVPLSVVVEDLARRGVKRLMVEGGSAVHTAFLTQNLADEIQLAVAPIFVGDSRAPRFVQDGQFGTGRMVLGDIQRVGDVTVMQFFPDADRYWLRVCIEESRKCPPSETAYPVGAVIVAADGKEIARGYSRETDPKAHAEEEALAKIPFNDPRLKTATIYSSLEPCSTRMSRPRSCSQWIIDAGIPRVVFALREPSRFVIGEGFEVLATAGVTVVERPDLAPEVKNVSSLYR</sequence>
<dbReference type="InterPro" id="IPR050765">
    <property type="entry name" value="Riboflavin_Biosynth_HTPR"/>
</dbReference>
<dbReference type="RefSeq" id="WP_084434638.1">
    <property type="nucleotide sequence ID" value="NZ_FWXV01000019.1"/>
</dbReference>
<dbReference type="PROSITE" id="PS51747">
    <property type="entry name" value="CYT_DCMP_DEAMINASES_2"/>
    <property type="match status" value="1"/>
</dbReference>
<dbReference type="OrthoDB" id="9800865at2"/>
<comment type="similarity">
    <text evidence="4">In the C-terminal section; belongs to the HTP reductase family.</text>
</comment>
<proteinExistence type="inferred from homology"/>
<dbReference type="AlphaFoldDB" id="A0A1W2FYL8"/>
<feature type="domain" description="CMP/dCMP-type deaminase" evidence="11">
    <location>
        <begin position="197"/>
        <end position="316"/>
    </location>
</feature>
<comment type="pathway">
    <text evidence="2">Cofactor biosynthesis; riboflavin biosynthesis; 5-amino-6-(D-ribitylamino)uracil from GTP: step 2/4.</text>
</comment>
<dbReference type="GO" id="GO:0008703">
    <property type="term" value="F:5-amino-6-(5-phosphoribosylamino)uracil reductase activity"/>
    <property type="evidence" value="ECO:0007669"/>
    <property type="project" value="UniProtKB-EC"/>
</dbReference>
<protein>
    <recommendedName>
        <fullName evidence="6">Riboflavin biosynthesis protein RibD</fullName>
        <ecNumber evidence="5">3.5.4.26</ecNumber>
    </recommendedName>
</protein>
<dbReference type="SUPFAM" id="SSF53927">
    <property type="entry name" value="Cytidine deaminase-like"/>
    <property type="match status" value="1"/>
</dbReference>
<evidence type="ECO:0000256" key="7">
    <source>
        <dbReference type="ARBA" id="ARBA00022857"/>
    </source>
</evidence>
<evidence type="ECO:0000256" key="4">
    <source>
        <dbReference type="ARBA" id="ARBA00007417"/>
    </source>
</evidence>
<dbReference type="InterPro" id="IPR002734">
    <property type="entry name" value="RibDG_C"/>
</dbReference>
<keyword evidence="8" id="KW-0560">Oxidoreductase</keyword>
<comment type="catalytic activity">
    <reaction evidence="9">
        <text>5-amino-6-(5-phospho-D-ribitylamino)uracil + NADP(+) = 5-amino-6-(5-phospho-D-ribosylamino)uracil + NADPH + H(+)</text>
        <dbReference type="Rhea" id="RHEA:17845"/>
        <dbReference type="ChEBI" id="CHEBI:15378"/>
        <dbReference type="ChEBI" id="CHEBI:57783"/>
        <dbReference type="ChEBI" id="CHEBI:58349"/>
        <dbReference type="ChEBI" id="CHEBI:58421"/>
        <dbReference type="ChEBI" id="CHEBI:58453"/>
        <dbReference type="EC" id="1.1.1.193"/>
    </reaction>
</comment>
<evidence type="ECO:0000259" key="11">
    <source>
        <dbReference type="PROSITE" id="PS51747"/>
    </source>
</evidence>